<organism evidence="1 2">
    <name type="scientific">Teredinibacter turnerae (strain ATCC 39867 / T7901)</name>
    <dbReference type="NCBI Taxonomy" id="377629"/>
    <lineage>
        <taxon>Bacteria</taxon>
        <taxon>Pseudomonadati</taxon>
        <taxon>Pseudomonadota</taxon>
        <taxon>Gammaproteobacteria</taxon>
        <taxon>Cellvibrionales</taxon>
        <taxon>Cellvibrionaceae</taxon>
        <taxon>Teredinibacter</taxon>
    </lineage>
</organism>
<name>C5BS32_TERTT</name>
<dbReference type="Proteomes" id="UP000009080">
    <property type="component" value="Chromosome"/>
</dbReference>
<evidence type="ECO:0000313" key="1">
    <source>
        <dbReference type="EMBL" id="ACR13702.1"/>
    </source>
</evidence>
<protein>
    <submittedName>
        <fullName evidence="1">Uncharacterized protein</fullName>
    </submittedName>
</protein>
<gene>
    <name evidence="1" type="ordered locus">TERTU_3640</name>
</gene>
<sequence>MLARLSYLVCYWLLLQASGFRFTVKNNCDVWGDTETVYYFKMVD</sequence>
<dbReference type="AlphaFoldDB" id="C5BS32"/>
<accession>C5BS32</accession>
<evidence type="ECO:0000313" key="2">
    <source>
        <dbReference type="Proteomes" id="UP000009080"/>
    </source>
</evidence>
<reference evidence="1 2" key="1">
    <citation type="journal article" date="2009" name="PLoS ONE">
        <title>The complete genome of Teredinibacter turnerae T7901: an intracellular endosymbiont of marine wood-boring bivalves (shipworms).</title>
        <authorList>
            <person name="Yang J.C."/>
            <person name="Madupu R."/>
            <person name="Durkin A.S."/>
            <person name="Ekborg N.A."/>
            <person name="Pedamallu C.S."/>
            <person name="Hostetler J.B."/>
            <person name="Radune D."/>
            <person name="Toms B.S."/>
            <person name="Henrissat B."/>
            <person name="Coutinho P.M."/>
            <person name="Schwarz S."/>
            <person name="Field L."/>
            <person name="Trindade-Silva A.E."/>
            <person name="Soares C.A.G."/>
            <person name="Elshahawi S."/>
            <person name="Hanora A."/>
            <person name="Schmidt E.W."/>
            <person name="Haygood M.G."/>
            <person name="Posfai J."/>
            <person name="Benner J."/>
            <person name="Madinger C."/>
            <person name="Nove J."/>
            <person name="Anton B."/>
            <person name="Chaudhary K."/>
            <person name="Foster J."/>
            <person name="Holman A."/>
            <person name="Kumar S."/>
            <person name="Lessard P.A."/>
            <person name="Luyten Y.A."/>
            <person name="Slatko B."/>
            <person name="Wood N."/>
            <person name="Wu B."/>
            <person name="Teplitski M."/>
            <person name="Mougous J.D."/>
            <person name="Ward N."/>
            <person name="Eisen J.A."/>
            <person name="Badger J.H."/>
            <person name="Distel D.L."/>
        </authorList>
    </citation>
    <scope>NUCLEOTIDE SEQUENCE [LARGE SCALE GENOMIC DNA]</scope>
    <source>
        <strain evidence="2">ATCC 39867 / T7901</strain>
    </source>
</reference>
<proteinExistence type="predicted"/>
<keyword evidence="2" id="KW-1185">Reference proteome</keyword>
<dbReference type="KEGG" id="ttu:TERTU_3640"/>
<dbReference type="EMBL" id="CP001614">
    <property type="protein sequence ID" value="ACR13702.1"/>
    <property type="molecule type" value="Genomic_DNA"/>
</dbReference>
<dbReference type="HOGENOM" id="CLU_3223167_0_0_6"/>